<dbReference type="Pfam" id="PF00300">
    <property type="entry name" value="His_Phos_1"/>
    <property type="match status" value="1"/>
</dbReference>
<dbReference type="RefSeq" id="WP_382415061.1">
    <property type="nucleotide sequence ID" value="NZ_AP031500.1"/>
</dbReference>
<dbReference type="Proteomes" id="UP001595548">
    <property type="component" value="Unassembled WGS sequence"/>
</dbReference>
<dbReference type="PANTHER" id="PTHR48100">
    <property type="entry name" value="BROAD-SPECIFICITY PHOSPHATASE YOR283W-RELATED"/>
    <property type="match status" value="1"/>
</dbReference>
<dbReference type="SUPFAM" id="SSF53254">
    <property type="entry name" value="Phosphoglycerate mutase-like"/>
    <property type="match status" value="1"/>
</dbReference>
<dbReference type="InterPro" id="IPR050275">
    <property type="entry name" value="PGM_Phosphatase"/>
</dbReference>
<dbReference type="CDD" id="cd07067">
    <property type="entry name" value="HP_PGM_like"/>
    <property type="match status" value="1"/>
</dbReference>
<reference evidence="2" key="1">
    <citation type="journal article" date="2019" name="Int. J. Syst. Evol. Microbiol.">
        <title>The Global Catalogue of Microorganisms (GCM) 10K type strain sequencing project: providing services to taxonomists for standard genome sequencing and annotation.</title>
        <authorList>
            <consortium name="The Broad Institute Genomics Platform"/>
            <consortium name="The Broad Institute Genome Sequencing Center for Infectious Disease"/>
            <person name="Wu L."/>
            <person name="Ma J."/>
        </authorList>
    </citation>
    <scope>NUCLEOTIDE SEQUENCE [LARGE SCALE GENOMIC DNA]</scope>
    <source>
        <strain evidence="2">KCTC 52141</strain>
    </source>
</reference>
<dbReference type="Gene3D" id="3.40.50.1240">
    <property type="entry name" value="Phosphoglycerate mutase-like"/>
    <property type="match status" value="1"/>
</dbReference>
<gene>
    <name evidence="1" type="ORF">ACFOEB_05595</name>
</gene>
<dbReference type="PIRSF" id="PIRSF000709">
    <property type="entry name" value="6PFK_2-Ptase"/>
    <property type="match status" value="1"/>
</dbReference>
<name>A0ABV7HQ28_9GAMM</name>
<accession>A0ABV7HQ28</accession>
<sequence length="195" mass="21554">MQIDLLRHGECEGGAIFRGSMDVALTEKGWQQMQNGLAELNAGWSRIVSSPLIRCARFAEALANNTGLPLERQNDVREICFGEWEGQSVERIWREQSQLCNAWSRDPDTTTPPGGEPFTQFRARVLKALTTLEQHYPQERLLMVTHGGVIKLLLTEALGTGAAGMMQLNVGYGFSTTITVTNGELTHEPLGKGRV</sequence>
<organism evidence="1 2">
    <name type="scientific">Gilvimarinus japonicus</name>
    <dbReference type="NCBI Taxonomy" id="1796469"/>
    <lineage>
        <taxon>Bacteria</taxon>
        <taxon>Pseudomonadati</taxon>
        <taxon>Pseudomonadota</taxon>
        <taxon>Gammaproteobacteria</taxon>
        <taxon>Cellvibrionales</taxon>
        <taxon>Cellvibrionaceae</taxon>
        <taxon>Gilvimarinus</taxon>
    </lineage>
</organism>
<evidence type="ECO:0000313" key="2">
    <source>
        <dbReference type="Proteomes" id="UP001595548"/>
    </source>
</evidence>
<dbReference type="InterPro" id="IPR029033">
    <property type="entry name" value="His_PPase_superfam"/>
</dbReference>
<keyword evidence="2" id="KW-1185">Reference proteome</keyword>
<proteinExistence type="predicted"/>
<evidence type="ECO:0000313" key="1">
    <source>
        <dbReference type="EMBL" id="MFC3154671.1"/>
    </source>
</evidence>
<protein>
    <submittedName>
        <fullName evidence="1">Histidine phosphatase family protein</fullName>
    </submittedName>
</protein>
<dbReference type="EMBL" id="JBHRTL010000006">
    <property type="protein sequence ID" value="MFC3154671.1"/>
    <property type="molecule type" value="Genomic_DNA"/>
</dbReference>
<dbReference type="SMART" id="SM00855">
    <property type="entry name" value="PGAM"/>
    <property type="match status" value="1"/>
</dbReference>
<dbReference type="InterPro" id="IPR013078">
    <property type="entry name" value="His_Pase_superF_clade-1"/>
</dbReference>
<dbReference type="PANTHER" id="PTHR48100:SF1">
    <property type="entry name" value="HISTIDINE PHOSPHATASE FAMILY PROTEIN-RELATED"/>
    <property type="match status" value="1"/>
</dbReference>
<comment type="caution">
    <text evidence="1">The sequence shown here is derived from an EMBL/GenBank/DDBJ whole genome shotgun (WGS) entry which is preliminary data.</text>
</comment>